<evidence type="ECO:0000256" key="1">
    <source>
        <dbReference type="SAM" id="SignalP"/>
    </source>
</evidence>
<dbReference type="InterPro" id="IPR038606">
    <property type="entry name" value="To_sf"/>
</dbReference>
<feature type="signal peptide" evidence="1">
    <location>
        <begin position="1"/>
        <end position="19"/>
    </location>
</feature>
<evidence type="ECO:0000313" key="2">
    <source>
        <dbReference type="EMBL" id="CAH0098529.1"/>
    </source>
</evidence>
<dbReference type="Gene3D" id="3.15.10.30">
    <property type="entry name" value="Haemolymph juvenile hormone binding protein"/>
    <property type="match status" value="1"/>
</dbReference>
<dbReference type="InterPro" id="IPR038602">
    <property type="entry name" value="Mite_allergen_7_sf"/>
</dbReference>
<evidence type="ECO:0000313" key="3">
    <source>
        <dbReference type="Proteomes" id="UP000789390"/>
    </source>
</evidence>
<dbReference type="InterPro" id="IPR020234">
    <property type="entry name" value="Mite_allergen_group-7"/>
</dbReference>
<keyword evidence="3" id="KW-1185">Reference proteome</keyword>
<dbReference type="InterPro" id="IPR010562">
    <property type="entry name" value="Haemolymph_juvenile_hormone-bd"/>
</dbReference>
<dbReference type="SMART" id="SM00700">
    <property type="entry name" value="JHBP"/>
    <property type="match status" value="1"/>
</dbReference>
<dbReference type="Proteomes" id="UP000789390">
    <property type="component" value="Unassembled WGS sequence"/>
</dbReference>
<keyword evidence="1" id="KW-0732">Signal</keyword>
<dbReference type="PANTHER" id="PTHR11008:SF9">
    <property type="entry name" value="PROTEIN TAKEOUT-LIKE PROTEIN"/>
    <property type="match status" value="1"/>
</dbReference>
<feature type="chain" id="PRO_5035217218" evidence="1">
    <location>
        <begin position="20"/>
        <end position="439"/>
    </location>
</feature>
<dbReference type="Pfam" id="PF16984">
    <property type="entry name" value="Grp7_allergen"/>
    <property type="match status" value="1"/>
</dbReference>
<dbReference type="PANTHER" id="PTHR11008">
    <property type="entry name" value="PROTEIN TAKEOUT-LIKE PROTEIN"/>
    <property type="match status" value="1"/>
</dbReference>
<reference evidence="2" key="1">
    <citation type="submission" date="2021-11" db="EMBL/GenBank/DDBJ databases">
        <authorList>
            <person name="Schell T."/>
        </authorList>
    </citation>
    <scope>NUCLEOTIDE SEQUENCE</scope>
    <source>
        <strain evidence="2">M5</strain>
    </source>
</reference>
<sequence>MKWYAFFVVGFLVTQSAGADPLRGKLIEELFHQLDPVELDGPFDFKLNEEQITIQGSVDSLVINGLSGFIVNRWFVDAAKSKIEFDLSLAKLFSTGRYNIDGVLIHFFPLRGSGNYNINVRDIRITGSIEIERDINHGIVVKEIVFDNHFDGFTIQLDKMGNESDDTINEILSVVLVDLFYQYEKQVKAILSESIKNGINQYVSTNNIFRDLLTLGFISPVEEYQPESSDRVIRDISGAVDVLLASVRKNATDGGWDPILLPSDSDEFDVTLFRNFTINGQVSISNARIGGFSTVHRTGACTLDVRPAQNEAEVVVFVGGNDIELGVDFMWGVSIFKTNLQIEMIVRHVDLMVDIIVDTETFQVTLAQFVLNEIGTIKITIGGIPGGGSDIISNRLSLVSNLVKDSLIYAFQEALKPSVEQIVTGPALRNFLAKELPLH</sequence>
<organism evidence="2 3">
    <name type="scientific">Daphnia galeata</name>
    <dbReference type="NCBI Taxonomy" id="27404"/>
    <lineage>
        <taxon>Eukaryota</taxon>
        <taxon>Metazoa</taxon>
        <taxon>Ecdysozoa</taxon>
        <taxon>Arthropoda</taxon>
        <taxon>Crustacea</taxon>
        <taxon>Branchiopoda</taxon>
        <taxon>Diplostraca</taxon>
        <taxon>Cladocera</taxon>
        <taxon>Anomopoda</taxon>
        <taxon>Daphniidae</taxon>
        <taxon>Daphnia</taxon>
    </lineage>
</organism>
<gene>
    <name evidence="2" type="ORF">DGAL_LOCUS612</name>
</gene>
<dbReference type="Gene3D" id="3.15.10.50">
    <property type="match status" value="1"/>
</dbReference>
<comment type="caution">
    <text evidence="2">The sequence shown here is derived from an EMBL/GenBank/DDBJ whole genome shotgun (WGS) entry which is preliminary data.</text>
</comment>
<dbReference type="EMBL" id="CAKKLH010000002">
    <property type="protein sequence ID" value="CAH0098529.1"/>
    <property type="molecule type" value="Genomic_DNA"/>
</dbReference>
<dbReference type="AlphaFoldDB" id="A0A8J2RC21"/>
<proteinExistence type="predicted"/>
<dbReference type="OrthoDB" id="6380971at2759"/>
<protein>
    <submittedName>
        <fullName evidence="2">Uncharacterized protein</fullName>
    </submittedName>
</protein>
<dbReference type="Pfam" id="PF06585">
    <property type="entry name" value="JHBP"/>
    <property type="match status" value="1"/>
</dbReference>
<name>A0A8J2RC21_9CRUS</name>
<accession>A0A8J2RC21</accession>